<dbReference type="PANTHER" id="PTHR44899:SF3">
    <property type="entry name" value="SERINE_THREONINE-PROTEIN KINASE NEK1"/>
    <property type="match status" value="1"/>
</dbReference>
<feature type="domain" description="Protein kinase" evidence="10">
    <location>
        <begin position="26"/>
        <end position="410"/>
    </location>
</feature>
<feature type="compositionally biased region" description="Low complexity" evidence="9">
    <location>
        <begin position="172"/>
        <end position="181"/>
    </location>
</feature>
<evidence type="ECO:0000259" key="10">
    <source>
        <dbReference type="PROSITE" id="PS50011"/>
    </source>
</evidence>
<dbReference type="InterPro" id="IPR051131">
    <property type="entry name" value="NEK_Ser/Thr_kinase_NIMA"/>
</dbReference>
<feature type="region of interest" description="Disordered" evidence="9">
    <location>
        <begin position="329"/>
        <end position="388"/>
    </location>
</feature>
<keyword evidence="6" id="KW-0067">ATP-binding</keyword>
<comment type="catalytic activity">
    <reaction evidence="8">
        <text>L-seryl-[protein] + ATP = O-phospho-L-seryl-[protein] + ADP + H(+)</text>
        <dbReference type="Rhea" id="RHEA:17989"/>
        <dbReference type="Rhea" id="RHEA-COMP:9863"/>
        <dbReference type="Rhea" id="RHEA-COMP:11604"/>
        <dbReference type="ChEBI" id="CHEBI:15378"/>
        <dbReference type="ChEBI" id="CHEBI:29999"/>
        <dbReference type="ChEBI" id="CHEBI:30616"/>
        <dbReference type="ChEBI" id="CHEBI:83421"/>
        <dbReference type="ChEBI" id="CHEBI:456216"/>
        <dbReference type="EC" id="2.7.11.1"/>
    </reaction>
</comment>
<protein>
    <recommendedName>
        <fullName evidence="1">non-specific serine/threonine protein kinase</fullName>
        <ecNumber evidence="1">2.7.11.1</ecNumber>
    </recommendedName>
</protein>
<comment type="caution">
    <text evidence="11">The sequence shown here is derived from an EMBL/GenBank/DDBJ whole genome shotgun (WGS) entry which is preliminary data.</text>
</comment>
<feature type="region of interest" description="Disordered" evidence="9">
    <location>
        <begin position="148"/>
        <end position="187"/>
    </location>
</feature>
<dbReference type="PANTHER" id="PTHR44899">
    <property type="entry name" value="CAMK FAMILY PROTEIN KINASE"/>
    <property type="match status" value="1"/>
</dbReference>
<accession>A0ABR1FJ70</accession>
<evidence type="ECO:0000256" key="8">
    <source>
        <dbReference type="ARBA" id="ARBA00048679"/>
    </source>
</evidence>
<proteinExistence type="predicted"/>
<dbReference type="EMBL" id="JBBJCI010000373">
    <property type="protein sequence ID" value="KAK7231857.1"/>
    <property type="molecule type" value="Genomic_DNA"/>
</dbReference>
<name>A0ABR1FJ70_AURAN</name>
<dbReference type="PROSITE" id="PS50011">
    <property type="entry name" value="PROTEIN_KINASE_DOM"/>
    <property type="match status" value="1"/>
</dbReference>
<gene>
    <name evidence="11" type="ORF">SO694_00082150</name>
</gene>
<dbReference type="InterPro" id="IPR011009">
    <property type="entry name" value="Kinase-like_dom_sf"/>
</dbReference>
<keyword evidence="2" id="KW-0723">Serine/threonine-protein kinase</keyword>
<evidence type="ECO:0000256" key="5">
    <source>
        <dbReference type="ARBA" id="ARBA00022777"/>
    </source>
</evidence>
<evidence type="ECO:0000256" key="1">
    <source>
        <dbReference type="ARBA" id="ARBA00012513"/>
    </source>
</evidence>
<dbReference type="Gene3D" id="1.10.510.10">
    <property type="entry name" value="Transferase(Phosphotransferase) domain 1"/>
    <property type="match status" value="2"/>
</dbReference>
<evidence type="ECO:0000256" key="4">
    <source>
        <dbReference type="ARBA" id="ARBA00022741"/>
    </source>
</evidence>
<evidence type="ECO:0000256" key="9">
    <source>
        <dbReference type="SAM" id="MobiDB-lite"/>
    </source>
</evidence>
<sequence length="410" mass="44224">MVGMSWMMADGADARSGQRATSLKDYVILEELFRSATGAVYKVRRKRDRRIFVLKERRVAELGRARRRPTRRSCWRRSTIRTSSRATAIFTTDRRASYVVLDYAAGGDLHALLKRRTLGDRAFFLPEAWIWRAFAQICGGLEHLHAGGRRPPRHQGAQRARLADDEGGLGRAPGAAGSGAPPAEPNLKLADLGVSRQVSENTQFLRTMYGTPLYASPELCEGRPYNEKTDIWSDRMSARAGGASGPEAAAAVRAAGLPGRAGRRRPAPARAERAGGAAGRRAPRGARARAARRGASGRRVARAAARAAGAARAVAAGVALVRRAAARRRRRVAPARRRARRVARGTTAQAHAGGERPASQPAPYAHKGAPAWRVDQPPTEAEHARSNARLARLRARGARRVRAAAAAVAA</sequence>
<evidence type="ECO:0000256" key="2">
    <source>
        <dbReference type="ARBA" id="ARBA00022527"/>
    </source>
</evidence>
<feature type="compositionally biased region" description="Basic residues" evidence="9">
    <location>
        <begin position="329"/>
        <end position="343"/>
    </location>
</feature>
<feature type="compositionally biased region" description="Basic residues" evidence="9">
    <location>
        <begin position="281"/>
        <end position="297"/>
    </location>
</feature>
<comment type="catalytic activity">
    <reaction evidence="7">
        <text>L-threonyl-[protein] + ATP = O-phospho-L-threonyl-[protein] + ADP + H(+)</text>
        <dbReference type="Rhea" id="RHEA:46608"/>
        <dbReference type="Rhea" id="RHEA-COMP:11060"/>
        <dbReference type="Rhea" id="RHEA-COMP:11605"/>
        <dbReference type="ChEBI" id="CHEBI:15378"/>
        <dbReference type="ChEBI" id="CHEBI:30013"/>
        <dbReference type="ChEBI" id="CHEBI:30616"/>
        <dbReference type="ChEBI" id="CHEBI:61977"/>
        <dbReference type="ChEBI" id="CHEBI:456216"/>
        <dbReference type="EC" id="2.7.11.1"/>
    </reaction>
</comment>
<evidence type="ECO:0000256" key="6">
    <source>
        <dbReference type="ARBA" id="ARBA00022840"/>
    </source>
</evidence>
<evidence type="ECO:0000256" key="3">
    <source>
        <dbReference type="ARBA" id="ARBA00022679"/>
    </source>
</evidence>
<evidence type="ECO:0000313" key="12">
    <source>
        <dbReference type="Proteomes" id="UP001363151"/>
    </source>
</evidence>
<keyword evidence="5 11" id="KW-0418">Kinase</keyword>
<keyword evidence="3" id="KW-0808">Transferase</keyword>
<dbReference type="GO" id="GO:0016301">
    <property type="term" value="F:kinase activity"/>
    <property type="evidence" value="ECO:0007669"/>
    <property type="project" value="UniProtKB-KW"/>
</dbReference>
<dbReference type="SMART" id="SM00220">
    <property type="entry name" value="S_TKc"/>
    <property type="match status" value="1"/>
</dbReference>
<evidence type="ECO:0000313" key="11">
    <source>
        <dbReference type="EMBL" id="KAK7231857.1"/>
    </source>
</evidence>
<dbReference type="Pfam" id="PF00069">
    <property type="entry name" value="Pkinase"/>
    <property type="match status" value="1"/>
</dbReference>
<organism evidence="11 12">
    <name type="scientific">Aureococcus anophagefferens</name>
    <name type="common">Harmful bloom alga</name>
    <dbReference type="NCBI Taxonomy" id="44056"/>
    <lineage>
        <taxon>Eukaryota</taxon>
        <taxon>Sar</taxon>
        <taxon>Stramenopiles</taxon>
        <taxon>Ochrophyta</taxon>
        <taxon>Pelagophyceae</taxon>
        <taxon>Pelagomonadales</taxon>
        <taxon>Pelagomonadaceae</taxon>
        <taxon>Aureococcus</taxon>
    </lineage>
</organism>
<keyword evidence="12" id="KW-1185">Reference proteome</keyword>
<keyword evidence="4" id="KW-0547">Nucleotide-binding</keyword>
<dbReference type="Proteomes" id="UP001363151">
    <property type="component" value="Unassembled WGS sequence"/>
</dbReference>
<dbReference type="EC" id="2.7.11.1" evidence="1"/>
<feature type="region of interest" description="Disordered" evidence="9">
    <location>
        <begin position="257"/>
        <end position="297"/>
    </location>
</feature>
<evidence type="ECO:0000256" key="7">
    <source>
        <dbReference type="ARBA" id="ARBA00047899"/>
    </source>
</evidence>
<reference evidence="11 12" key="1">
    <citation type="submission" date="2024-03" db="EMBL/GenBank/DDBJ databases">
        <title>Aureococcus anophagefferens CCMP1851 and Kratosvirus quantuckense: Draft genome of a second virus-susceptible host strain in the model system.</title>
        <authorList>
            <person name="Chase E."/>
            <person name="Truchon A.R."/>
            <person name="Schepens W."/>
            <person name="Wilhelm S.W."/>
        </authorList>
    </citation>
    <scope>NUCLEOTIDE SEQUENCE [LARGE SCALE GENOMIC DNA]</scope>
    <source>
        <strain evidence="11 12">CCMP1851</strain>
    </source>
</reference>
<dbReference type="SUPFAM" id="SSF56112">
    <property type="entry name" value="Protein kinase-like (PK-like)"/>
    <property type="match status" value="1"/>
</dbReference>
<dbReference type="InterPro" id="IPR000719">
    <property type="entry name" value="Prot_kinase_dom"/>
</dbReference>